<evidence type="ECO:0000256" key="2">
    <source>
        <dbReference type="SAM" id="Phobius"/>
    </source>
</evidence>
<reference evidence="4" key="1">
    <citation type="journal article" date="2021" name="Int. J. Syst. Evol. Microbiol.">
        <title>Actinocatenispora comari sp. nov., an endophytic actinomycete isolated from aerial parts of Comarum salesowianum.</title>
        <authorList>
            <person name="Oyunbileg N."/>
            <person name="Iizaka Y."/>
            <person name="Hamada M."/>
            <person name="Davaapurev B.O."/>
            <person name="Fukumoto A."/>
            <person name="Tsetseg B."/>
            <person name="Kato F."/>
            <person name="Tamura T."/>
            <person name="Batkhuu J."/>
            <person name="Anzai Y."/>
        </authorList>
    </citation>
    <scope>NUCLEOTIDE SEQUENCE [LARGE SCALE GENOMIC DNA]</scope>
    <source>
        <strain evidence="4">NUM-2625</strain>
    </source>
</reference>
<comment type="caution">
    <text evidence="3">The sequence shown here is derived from an EMBL/GenBank/DDBJ whole genome shotgun (WGS) entry which is preliminary data.</text>
</comment>
<feature type="compositionally biased region" description="Polar residues" evidence="1">
    <location>
        <begin position="432"/>
        <end position="468"/>
    </location>
</feature>
<proteinExistence type="predicted"/>
<feature type="compositionally biased region" description="Low complexity" evidence="1">
    <location>
        <begin position="164"/>
        <end position="183"/>
    </location>
</feature>
<feature type="compositionally biased region" description="Low complexity" evidence="1">
    <location>
        <begin position="325"/>
        <end position="345"/>
    </location>
</feature>
<feature type="compositionally biased region" description="Low complexity" evidence="1">
    <location>
        <begin position="8"/>
        <end position="39"/>
    </location>
</feature>
<keyword evidence="2" id="KW-0812">Transmembrane</keyword>
<protein>
    <submittedName>
        <fullName evidence="3">Uncharacterized protein</fullName>
    </submittedName>
</protein>
<feature type="region of interest" description="Disordered" evidence="1">
    <location>
        <begin position="1"/>
        <end position="54"/>
    </location>
</feature>
<feature type="compositionally biased region" description="Low complexity" evidence="1">
    <location>
        <begin position="200"/>
        <end position="212"/>
    </location>
</feature>
<feature type="region of interest" description="Disordered" evidence="1">
    <location>
        <begin position="161"/>
        <end position="401"/>
    </location>
</feature>
<dbReference type="Proteomes" id="UP000614996">
    <property type="component" value="Unassembled WGS sequence"/>
</dbReference>
<feature type="transmembrane region" description="Helical" evidence="2">
    <location>
        <begin position="407"/>
        <end position="429"/>
    </location>
</feature>
<feature type="region of interest" description="Disordered" evidence="1">
    <location>
        <begin position="428"/>
        <end position="489"/>
    </location>
</feature>
<feature type="compositionally biased region" description="Pro residues" evidence="1">
    <location>
        <begin position="213"/>
        <end position="229"/>
    </location>
</feature>
<evidence type="ECO:0000256" key="1">
    <source>
        <dbReference type="SAM" id="MobiDB-lite"/>
    </source>
</evidence>
<accession>A0A8J4AAA1</accession>
<name>A0A8J4AAA1_9ACTN</name>
<organism evidence="3 4">
    <name type="scientific">Actinocatenispora comari</name>
    <dbReference type="NCBI Taxonomy" id="2807577"/>
    <lineage>
        <taxon>Bacteria</taxon>
        <taxon>Bacillati</taxon>
        <taxon>Actinomycetota</taxon>
        <taxon>Actinomycetes</taxon>
        <taxon>Micromonosporales</taxon>
        <taxon>Micromonosporaceae</taxon>
        <taxon>Actinocatenispora</taxon>
    </lineage>
</organism>
<keyword evidence="4" id="KW-1185">Reference proteome</keyword>
<dbReference type="AlphaFoldDB" id="A0A8J4AAA1"/>
<keyword evidence="2" id="KW-0472">Membrane</keyword>
<sequence length="640" mass="66121">MECPKIPPQNNTPAPAAADGRPLTPAAAAPPRRYPGGEPELYHPSQSTAAWKRESEMQTIGPYALRDLLGAGPAGRVWRAVDQQGNQVTMAVLEGQAAVDPQSRWQFSATVEQVRQAAPVGGPVAADLVGQQPWVAFPDDGGASAANVFAAMGAPCQPVTAPAGQQLPGQQVSGQPVPGQPVSAQPMSAQPMSGQPMSAQPMSGQPMSGQPMSGPPGAVPPVPGQPMPTPVSGMPASGAPMGSGFQPPAGDDEPATTMIRPDAGGAVPPQANQAGQFGAPGQQTSQPDQFGAVPQQPDQFGAEQPPGFGTASAPNPFEPVDPFNAGGQQAAAAPDPFAPQGQQQAEFAGPQAEPFAAQQPEPFGGQQAGQFTPPRQQQPDQFGGQQPPQQYPPLSAEPEEKPRRTGLLIGLVILIVVVLGGGIGGAVYFTRDSGTPQTKQSASAKPTGGKSTAPQGQPTPHTQKSAPSTPKHPGKEPPKDASWPSSFAKFGSGDKTKTMSGLAGLGFDFVAPSDWTCTKKDQSTSYVNYHCVGSKTKAGGDVIVRTCGEPCDAAKKINMREQEEAFGLPWQRDGGNSSWAQADKVTAPDGSSGYGLVLVRYWHSKPGGPMDRQVVLRFTAPPSAKSDVQKVANSVRDATQ</sequence>
<feature type="compositionally biased region" description="Polar residues" evidence="1">
    <location>
        <begin position="185"/>
        <end position="198"/>
    </location>
</feature>
<feature type="compositionally biased region" description="Polar residues" evidence="1">
    <location>
        <begin position="270"/>
        <end position="288"/>
    </location>
</feature>
<evidence type="ECO:0000313" key="3">
    <source>
        <dbReference type="EMBL" id="GIL26599.1"/>
    </source>
</evidence>
<keyword evidence="2" id="KW-1133">Transmembrane helix</keyword>
<evidence type="ECO:0000313" key="4">
    <source>
        <dbReference type="Proteomes" id="UP000614996"/>
    </source>
</evidence>
<feature type="compositionally biased region" description="Low complexity" evidence="1">
    <location>
        <begin position="373"/>
        <end position="388"/>
    </location>
</feature>
<dbReference type="EMBL" id="BOPO01000025">
    <property type="protein sequence ID" value="GIL26599.1"/>
    <property type="molecule type" value="Genomic_DNA"/>
</dbReference>
<gene>
    <name evidence="3" type="ORF">NUM_18530</name>
</gene>